<evidence type="ECO:0000256" key="1">
    <source>
        <dbReference type="SAM" id="MobiDB-lite"/>
    </source>
</evidence>
<reference evidence="3" key="1">
    <citation type="journal article" date="2014" name="Int. J. Syst. Evol. Microbiol.">
        <title>Complete genome of a new Firmicutes species belonging to the dominant human colonic microbiota ('Ruminococcus bicirculans') reveals two chromosomes and a selective capacity to utilize plant glucans.</title>
        <authorList>
            <consortium name="NISC Comparative Sequencing Program"/>
            <person name="Wegmann U."/>
            <person name="Louis P."/>
            <person name="Goesmann A."/>
            <person name="Henrissat B."/>
            <person name="Duncan S.H."/>
            <person name="Flint H.J."/>
        </authorList>
    </citation>
    <scope>NUCLEOTIDE SEQUENCE</scope>
    <source>
        <strain evidence="3">NBRC 108216</strain>
    </source>
</reference>
<evidence type="ECO:0008006" key="5">
    <source>
        <dbReference type="Google" id="ProtNLM"/>
    </source>
</evidence>
<keyword evidence="4" id="KW-1185">Reference proteome</keyword>
<feature type="transmembrane region" description="Helical" evidence="2">
    <location>
        <begin position="25"/>
        <end position="46"/>
    </location>
</feature>
<keyword evidence="2" id="KW-0472">Membrane</keyword>
<protein>
    <recommendedName>
        <fullName evidence="5">Capsule biosynthesis protein</fullName>
    </recommendedName>
</protein>
<dbReference type="InterPro" id="IPR045936">
    <property type="entry name" value="DUF6356"/>
</dbReference>
<keyword evidence="2" id="KW-0812">Transmembrane</keyword>
<reference evidence="3" key="2">
    <citation type="submission" date="2023-01" db="EMBL/GenBank/DDBJ databases">
        <title>Draft genome sequence of Algimonas porphyrae strain NBRC 108216.</title>
        <authorList>
            <person name="Sun Q."/>
            <person name="Mori K."/>
        </authorList>
    </citation>
    <scope>NUCLEOTIDE SEQUENCE</scope>
    <source>
        <strain evidence="3">NBRC 108216</strain>
    </source>
</reference>
<gene>
    <name evidence="3" type="ORF">GCM10007854_02770</name>
</gene>
<accession>A0ABQ5UX87</accession>
<feature type="compositionally biased region" description="Polar residues" evidence="1">
    <location>
        <begin position="78"/>
        <end position="90"/>
    </location>
</feature>
<sequence length="90" mass="10019">MKIFTDHPADVGETYAQHMGVSMSFGFRMIIAGFGCILHGLFPFICTRTGSRMIERLNHEMCTHRDRRTRPDCPGTATRATETAPTGETA</sequence>
<dbReference type="EMBL" id="BSNJ01000001">
    <property type="protein sequence ID" value="GLQ19322.1"/>
    <property type="molecule type" value="Genomic_DNA"/>
</dbReference>
<proteinExistence type="predicted"/>
<keyword evidence="2" id="KW-1133">Transmembrane helix</keyword>
<dbReference type="Pfam" id="PF19883">
    <property type="entry name" value="DUF6356"/>
    <property type="match status" value="1"/>
</dbReference>
<name>A0ABQ5UX87_9PROT</name>
<organism evidence="3 4">
    <name type="scientific">Algimonas porphyrae</name>
    <dbReference type="NCBI Taxonomy" id="1128113"/>
    <lineage>
        <taxon>Bacteria</taxon>
        <taxon>Pseudomonadati</taxon>
        <taxon>Pseudomonadota</taxon>
        <taxon>Alphaproteobacteria</taxon>
        <taxon>Maricaulales</taxon>
        <taxon>Robiginitomaculaceae</taxon>
        <taxon>Algimonas</taxon>
    </lineage>
</organism>
<evidence type="ECO:0000313" key="3">
    <source>
        <dbReference type="EMBL" id="GLQ19322.1"/>
    </source>
</evidence>
<feature type="region of interest" description="Disordered" evidence="1">
    <location>
        <begin position="65"/>
        <end position="90"/>
    </location>
</feature>
<evidence type="ECO:0000256" key="2">
    <source>
        <dbReference type="SAM" id="Phobius"/>
    </source>
</evidence>
<dbReference type="RefSeq" id="WP_284369076.1">
    <property type="nucleotide sequence ID" value="NZ_BSNJ01000001.1"/>
</dbReference>
<evidence type="ECO:0000313" key="4">
    <source>
        <dbReference type="Proteomes" id="UP001161390"/>
    </source>
</evidence>
<comment type="caution">
    <text evidence="3">The sequence shown here is derived from an EMBL/GenBank/DDBJ whole genome shotgun (WGS) entry which is preliminary data.</text>
</comment>
<dbReference type="Proteomes" id="UP001161390">
    <property type="component" value="Unassembled WGS sequence"/>
</dbReference>